<comment type="caution">
    <text evidence="5">The sequence shown here is derived from an EMBL/GenBank/DDBJ whole genome shotgun (WGS) entry which is preliminary data.</text>
</comment>
<name>A0ABX2DWT3_9BACL</name>
<dbReference type="EMBL" id="JABMKX010000012">
    <property type="protein sequence ID" value="NQX47984.1"/>
    <property type="molecule type" value="Genomic_DNA"/>
</dbReference>
<dbReference type="InterPro" id="IPR000835">
    <property type="entry name" value="HTH_MarR-typ"/>
</dbReference>
<proteinExistence type="predicted"/>
<dbReference type="RefSeq" id="WP_173137649.1">
    <property type="nucleotide sequence ID" value="NZ_JABMKX010000012.1"/>
</dbReference>
<keyword evidence="2" id="KW-0238">DNA-binding</keyword>
<keyword evidence="6" id="KW-1185">Reference proteome</keyword>
<evidence type="ECO:0000313" key="5">
    <source>
        <dbReference type="EMBL" id="NQX47984.1"/>
    </source>
</evidence>
<evidence type="ECO:0000259" key="4">
    <source>
        <dbReference type="PROSITE" id="PS50995"/>
    </source>
</evidence>
<reference evidence="5 6" key="1">
    <citation type="submission" date="2020-05" db="EMBL/GenBank/DDBJ databases">
        <title>Paenibacillus glebae, sp. nov., Paenibacillus humi sp. nov., Paenibacillus pedi sp. nov., Paenibacillus terrestris sp. nov. and Paenibacillus terricola sp. nov., isolated from a forest top soil sample.</title>
        <authorList>
            <person name="Qi S."/>
            <person name="Carlier A."/>
            <person name="Cnockaert M."/>
            <person name="Vandamme P."/>
        </authorList>
    </citation>
    <scope>NUCLEOTIDE SEQUENCE [LARGE SCALE GENOMIC DNA]</scope>
    <source>
        <strain evidence="5 6">LMG 29502</strain>
    </source>
</reference>
<dbReference type="InterPro" id="IPR036388">
    <property type="entry name" value="WH-like_DNA-bd_sf"/>
</dbReference>
<evidence type="ECO:0000313" key="6">
    <source>
        <dbReference type="Proteomes" id="UP000711047"/>
    </source>
</evidence>
<dbReference type="PANTHER" id="PTHR42756:SF1">
    <property type="entry name" value="TRANSCRIPTIONAL REPRESSOR OF EMRAB OPERON"/>
    <property type="match status" value="1"/>
</dbReference>
<dbReference type="Proteomes" id="UP000711047">
    <property type="component" value="Unassembled WGS sequence"/>
</dbReference>
<dbReference type="SMART" id="SM00347">
    <property type="entry name" value="HTH_MARR"/>
    <property type="match status" value="1"/>
</dbReference>
<feature type="domain" description="HTH marR-type" evidence="4">
    <location>
        <begin position="1"/>
        <end position="136"/>
    </location>
</feature>
<evidence type="ECO:0000256" key="2">
    <source>
        <dbReference type="ARBA" id="ARBA00023125"/>
    </source>
</evidence>
<dbReference type="SUPFAM" id="SSF46785">
    <property type="entry name" value="Winged helix' DNA-binding domain"/>
    <property type="match status" value="1"/>
</dbReference>
<evidence type="ECO:0000256" key="3">
    <source>
        <dbReference type="ARBA" id="ARBA00023163"/>
    </source>
</evidence>
<dbReference type="PROSITE" id="PS50995">
    <property type="entry name" value="HTH_MARR_2"/>
    <property type="match status" value="1"/>
</dbReference>
<dbReference type="Gene3D" id="1.10.10.10">
    <property type="entry name" value="Winged helix-like DNA-binding domain superfamily/Winged helix DNA-binding domain"/>
    <property type="match status" value="1"/>
</dbReference>
<gene>
    <name evidence="5" type="ORF">HQN87_21905</name>
</gene>
<organism evidence="5 6">
    <name type="scientific">Paenibacillus tritici</name>
    <dbReference type="NCBI Taxonomy" id="1873425"/>
    <lineage>
        <taxon>Bacteria</taxon>
        <taxon>Bacillati</taxon>
        <taxon>Bacillota</taxon>
        <taxon>Bacilli</taxon>
        <taxon>Bacillales</taxon>
        <taxon>Paenibacillaceae</taxon>
        <taxon>Paenibacillus</taxon>
    </lineage>
</organism>
<keyword evidence="3" id="KW-0804">Transcription</keyword>
<keyword evidence="1" id="KW-0805">Transcription regulation</keyword>
<dbReference type="InterPro" id="IPR036390">
    <property type="entry name" value="WH_DNA-bd_sf"/>
</dbReference>
<sequence>MEKISERFEAIWTLINRDLTFEALGELNPLLTQREWSVLIYICSSEHVTLGQVAKFAKISKSSATILINKFESMCYVKRIHESGDRRFVSLEVTAEGYKACGKYLSERRTVVESYLNQLIPESQVQLVSLLEELVRLNKKNALDSK</sequence>
<accession>A0ABX2DWT3</accession>
<dbReference type="Pfam" id="PF12802">
    <property type="entry name" value="MarR_2"/>
    <property type="match status" value="1"/>
</dbReference>
<protein>
    <submittedName>
        <fullName evidence="5">Winged helix-turn-helix transcriptional regulator</fullName>
    </submittedName>
</protein>
<dbReference type="PANTHER" id="PTHR42756">
    <property type="entry name" value="TRANSCRIPTIONAL REGULATOR, MARR"/>
    <property type="match status" value="1"/>
</dbReference>
<evidence type="ECO:0000256" key="1">
    <source>
        <dbReference type="ARBA" id="ARBA00023015"/>
    </source>
</evidence>